<dbReference type="InterPro" id="IPR003439">
    <property type="entry name" value="ABC_transporter-like_ATP-bd"/>
</dbReference>
<dbReference type="PROSITE" id="PS50893">
    <property type="entry name" value="ABC_TRANSPORTER_2"/>
    <property type="match status" value="1"/>
</dbReference>
<keyword evidence="6" id="KW-1185">Reference proteome</keyword>
<keyword evidence="3 5" id="KW-0067">ATP-binding</keyword>
<sequence>MNYLLEVKNINKRFGDHTVLENVSFQIRPGEIVGLVGRNGMGKTTLMKCILGLIKIDSGEISFKGKTGYHTDKAMMDEIGYLLDCKLFENLNAYENIKIQEWYKGERYRKEEEKKVIEDILNLVDLKNDKKKVKQYSFGMKQRLGLALALLGDTKLLILDEPFVGLDPVGIQTIREFILKVSRERKMAVLISSHQLSEIEDICERYLFISDRQLTNYKNDDRKKVVIYTKNQIPKEINNILPDIECSMDNQTLSFWFDEQLFNSVMEYLVEKKVRIRDIELQKMTLDVLFKGERA</sequence>
<evidence type="ECO:0000313" key="6">
    <source>
        <dbReference type="Proteomes" id="UP001325248"/>
    </source>
</evidence>
<dbReference type="Pfam" id="PF00005">
    <property type="entry name" value="ABC_tran"/>
    <property type="match status" value="1"/>
</dbReference>
<dbReference type="InterPro" id="IPR003593">
    <property type="entry name" value="AAA+_ATPase"/>
</dbReference>
<keyword evidence="1" id="KW-0813">Transport</keyword>
<dbReference type="Proteomes" id="UP001325248">
    <property type="component" value="Chromosome"/>
</dbReference>
<dbReference type="InterPro" id="IPR027417">
    <property type="entry name" value="P-loop_NTPase"/>
</dbReference>
<dbReference type="GO" id="GO:0005524">
    <property type="term" value="F:ATP binding"/>
    <property type="evidence" value="ECO:0007669"/>
    <property type="project" value="UniProtKB-KW"/>
</dbReference>
<evidence type="ECO:0000256" key="2">
    <source>
        <dbReference type="ARBA" id="ARBA00022741"/>
    </source>
</evidence>
<evidence type="ECO:0000259" key="4">
    <source>
        <dbReference type="PROSITE" id="PS50893"/>
    </source>
</evidence>
<dbReference type="Gene3D" id="3.40.50.300">
    <property type="entry name" value="P-loop containing nucleotide triphosphate hydrolases"/>
    <property type="match status" value="1"/>
</dbReference>
<gene>
    <name evidence="5" type="primary">btuD_3</name>
    <name evidence="5" type="ORF">BLCOC_06670</name>
</gene>
<dbReference type="EMBL" id="CP136422">
    <property type="protein sequence ID" value="WPX72331.1"/>
    <property type="molecule type" value="Genomic_DNA"/>
</dbReference>
<dbReference type="InterPro" id="IPR017871">
    <property type="entry name" value="ABC_transporter-like_CS"/>
</dbReference>
<accession>A0ABZ0U8Y0</accession>
<dbReference type="PANTHER" id="PTHR42939:SF1">
    <property type="entry name" value="ABC TRANSPORTER ATP-BINDING PROTEIN ALBC-RELATED"/>
    <property type="match status" value="1"/>
</dbReference>
<dbReference type="SUPFAM" id="SSF52540">
    <property type="entry name" value="P-loop containing nucleoside triphosphate hydrolases"/>
    <property type="match status" value="1"/>
</dbReference>
<organism evidence="5 6">
    <name type="scientific">Blautia producta</name>
    <dbReference type="NCBI Taxonomy" id="33035"/>
    <lineage>
        <taxon>Bacteria</taxon>
        <taxon>Bacillati</taxon>
        <taxon>Bacillota</taxon>
        <taxon>Clostridia</taxon>
        <taxon>Lachnospirales</taxon>
        <taxon>Lachnospiraceae</taxon>
        <taxon>Blautia</taxon>
    </lineage>
</organism>
<keyword evidence="2" id="KW-0547">Nucleotide-binding</keyword>
<evidence type="ECO:0000256" key="3">
    <source>
        <dbReference type="ARBA" id="ARBA00022840"/>
    </source>
</evidence>
<dbReference type="InterPro" id="IPR051782">
    <property type="entry name" value="ABC_Transporter_VariousFunc"/>
</dbReference>
<evidence type="ECO:0000256" key="1">
    <source>
        <dbReference type="ARBA" id="ARBA00022448"/>
    </source>
</evidence>
<name>A0ABZ0U8Y0_9FIRM</name>
<dbReference type="PANTHER" id="PTHR42939">
    <property type="entry name" value="ABC TRANSPORTER ATP-BINDING PROTEIN ALBC-RELATED"/>
    <property type="match status" value="1"/>
</dbReference>
<protein>
    <submittedName>
        <fullName evidence="5">Vitamin B12 import ATP-binding protein BtuD</fullName>
    </submittedName>
</protein>
<proteinExistence type="predicted"/>
<dbReference type="PROSITE" id="PS00211">
    <property type="entry name" value="ABC_TRANSPORTER_1"/>
    <property type="match status" value="1"/>
</dbReference>
<evidence type="ECO:0000313" key="5">
    <source>
        <dbReference type="EMBL" id="WPX72331.1"/>
    </source>
</evidence>
<feature type="domain" description="ABC transporter" evidence="4">
    <location>
        <begin position="5"/>
        <end position="236"/>
    </location>
</feature>
<dbReference type="SMART" id="SM00382">
    <property type="entry name" value="AAA"/>
    <property type="match status" value="1"/>
</dbReference>
<reference evidence="5" key="1">
    <citation type="submission" date="2023-10" db="EMBL/GenBank/DDBJ databases">
        <title>Genome sequence of Blautia coccoides DSM 935.</title>
        <authorList>
            <person name="Boeer T."/>
            <person name="Bengelsdorf F.R."/>
            <person name="Daniel R."/>
            <person name="Poehlein A."/>
        </authorList>
    </citation>
    <scope>NUCLEOTIDE SEQUENCE [LARGE SCALE GENOMIC DNA]</scope>
    <source>
        <strain evidence="5">DSM 935</strain>
    </source>
</reference>